<evidence type="ECO:0000313" key="1">
    <source>
        <dbReference type="Proteomes" id="UP000887577"/>
    </source>
</evidence>
<evidence type="ECO:0000313" key="2">
    <source>
        <dbReference type="WBParaSite" id="PSU_v2.g9590.t1"/>
    </source>
</evidence>
<dbReference type="Proteomes" id="UP000887577">
    <property type="component" value="Unplaced"/>
</dbReference>
<reference evidence="2" key="1">
    <citation type="submission" date="2022-11" db="UniProtKB">
        <authorList>
            <consortium name="WormBaseParasite"/>
        </authorList>
    </citation>
    <scope>IDENTIFICATION</scope>
</reference>
<name>A0A914ZCE1_9BILA</name>
<organism evidence="1 2">
    <name type="scientific">Panagrolaimus superbus</name>
    <dbReference type="NCBI Taxonomy" id="310955"/>
    <lineage>
        <taxon>Eukaryota</taxon>
        <taxon>Metazoa</taxon>
        <taxon>Ecdysozoa</taxon>
        <taxon>Nematoda</taxon>
        <taxon>Chromadorea</taxon>
        <taxon>Rhabditida</taxon>
        <taxon>Tylenchina</taxon>
        <taxon>Panagrolaimomorpha</taxon>
        <taxon>Panagrolaimoidea</taxon>
        <taxon>Panagrolaimidae</taxon>
        <taxon>Panagrolaimus</taxon>
    </lineage>
</organism>
<proteinExistence type="predicted"/>
<accession>A0A914ZCE1</accession>
<dbReference type="AlphaFoldDB" id="A0A914ZCE1"/>
<keyword evidence="1" id="KW-1185">Reference proteome</keyword>
<dbReference type="WBParaSite" id="PSU_v2.g9590.t1">
    <property type="protein sequence ID" value="PSU_v2.g9590.t1"/>
    <property type="gene ID" value="PSU_v2.g9590"/>
</dbReference>
<sequence>MFECPPCPPSPCLFAGPMLELTVTTSITDDCCCFNRNAQSITYPVALICDTKTNLYSYDNAGIQTPITFAQCCLNSCKDINKQANQVDNVFAPDSSCVYHRKLSCIDGSTTIQINRAPGFMTGPGYPGPETFPSGGVEATCAVGSTQYVHNSPVYGPNTPVGKAQCP</sequence>
<protein>
    <submittedName>
        <fullName evidence="2">Uncharacterized protein</fullName>
    </submittedName>
</protein>